<feature type="domain" description="Immunity protein 45" evidence="1">
    <location>
        <begin position="2"/>
        <end position="63"/>
    </location>
</feature>
<organism evidence="2 3">
    <name type="scientific">Asaia siamensis</name>
    <dbReference type="NCBI Taxonomy" id="110479"/>
    <lineage>
        <taxon>Bacteria</taxon>
        <taxon>Pseudomonadati</taxon>
        <taxon>Pseudomonadota</taxon>
        <taxon>Alphaproteobacteria</taxon>
        <taxon>Acetobacterales</taxon>
        <taxon>Acetobacteraceae</taxon>
        <taxon>Asaia</taxon>
    </lineage>
</organism>
<dbReference type="SUPFAM" id="SSF51161">
    <property type="entry name" value="Trimeric LpxA-like enzymes"/>
    <property type="match status" value="2"/>
</dbReference>
<evidence type="ECO:0000313" key="2">
    <source>
        <dbReference type="EMBL" id="GGC26275.1"/>
    </source>
</evidence>
<dbReference type="Proteomes" id="UP000637769">
    <property type="component" value="Unassembled WGS sequence"/>
</dbReference>
<accession>A0ABQ1LN16</accession>
<dbReference type="Gene3D" id="2.160.10.10">
    <property type="entry name" value="Hexapeptide repeat proteins"/>
    <property type="match status" value="1"/>
</dbReference>
<comment type="caution">
    <text evidence="2">The sequence shown here is derived from an EMBL/GenBank/DDBJ whole genome shotgun (WGS) entry which is preliminary data.</text>
</comment>
<proteinExistence type="predicted"/>
<sequence length="399" mass="43682">MIYECEDSKSGYGLMVMTGYKAGCVAQLLPSECLYSDCTISVDWIIKNWNHWIYMDCPVSQVLFLEGYSAEAPTLSGLTKEAIAKLWRWVFRCGIGAACIKNICQYPLDHEKGVLRSVKRLALSLITFPGYLFNRLFHRAGQSGGSKNSKYELLESCVIETHDGRPLRRIRAISDITAIGVKAGDLGGYIEGEHNLEVSGESWISGQAQVFGNASVSDNAQVFGQARVYDDARIYNHAQVFGNARVSGDAAVSGCGRVYGNARVCGSAEILSSAQVAGDAFIHGEAMIFGKAFIFGDAVIRGNATVSGDARICGDAKIFGDAEISVDARIEKGCHIGWFSIVGPNNDTITWYRSSKGINIKKSDFDGTLEEFYLGIDGKDNSREYKYLIEFVKTRSNSF</sequence>
<evidence type="ECO:0000259" key="1">
    <source>
        <dbReference type="Pfam" id="PF15572"/>
    </source>
</evidence>
<protein>
    <recommendedName>
        <fullName evidence="1">Immunity protein 45 domain-containing protein</fullName>
    </recommendedName>
</protein>
<dbReference type="Pfam" id="PF15572">
    <property type="entry name" value="Imm45"/>
    <property type="match status" value="1"/>
</dbReference>
<dbReference type="InterPro" id="IPR029077">
    <property type="entry name" value="Imm45"/>
</dbReference>
<dbReference type="InterPro" id="IPR040831">
    <property type="entry name" value="B_solenoid_ydck_rpt"/>
</dbReference>
<dbReference type="Pfam" id="PF18836">
    <property type="entry name" value="B_solenoid_ydck"/>
    <property type="match status" value="1"/>
</dbReference>
<reference evidence="3" key="1">
    <citation type="journal article" date="2019" name="Int. J. Syst. Evol. Microbiol.">
        <title>The Global Catalogue of Microorganisms (GCM) 10K type strain sequencing project: providing services to taxonomists for standard genome sequencing and annotation.</title>
        <authorList>
            <consortium name="The Broad Institute Genomics Platform"/>
            <consortium name="The Broad Institute Genome Sequencing Center for Infectious Disease"/>
            <person name="Wu L."/>
            <person name="Ma J."/>
        </authorList>
    </citation>
    <scope>NUCLEOTIDE SEQUENCE [LARGE SCALE GENOMIC DNA]</scope>
    <source>
        <strain evidence="3">CCM 7132</strain>
    </source>
</reference>
<evidence type="ECO:0000313" key="3">
    <source>
        <dbReference type="Proteomes" id="UP000637769"/>
    </source>
</evidence>
<name>A0ABQ1LN16_9PROT</name>
<gene>
    <name evidence="2" type="ORF">GCM10007207_09630</name>
</gene>
<keyword evidence="3" id="KW-1185">Reference proteome</keyword>
<dbReference type="InterPro" id="IPR011004">
    <property type="entry name" value="Trimer_LpxA-like_sf"/>
</dbReference>
<dbReference type="EMBL" id="BMCH01000002">
    <property type="protein sequence ID" value="GGC26275.1"/>
    <property type="molecule type" value="Genomic_DNA"/>
</dbReference>